<organism evidence="1">
    <name type="scientific">marine sediment metagenome</name>
    <dbReference type="NCBI Taxonomy" id="412755"/>
    <lineage>
        <taxon>unclassified sequences</taxon>
        <taxon>metagenomes</taxon>
        <taxon>ecological metagenomes</taxon>
    </lineage>
</organism>
<reference evidence="1" key="1">
    <citation type="journal article" date="2014" name="Front. Microbiol.">
        <title>High frequency of phylogenetically diverse reductive dehalogenase-homologous genes in deep subseafloor sedimentary metagenomes.</title>
        <authorList>
            <person name="Kawai M."/>
            <person name="Futagami T."/>
            <person name="Toyoda A."/>
            <person name="Takaki Y."/>
            <person name="Nishi S."/>
            <person name="Hori S."/>
            <person name="Arai W."/>
            <person name="Tsubouchi T."/>
            <person name="Morono Y."/>
            <person name="Uchiyama I."/>
            <person name="Ito T."/>
            <person name="Fujiyama A."/>
            <person name="Inagaki F."/>
            <person name="Takami H."/>
        </authorList>
    </citation>
    <scope>NUCLEOTIDE SEQUENCE</scope>
    <source>
        <strain evidence="1">Expedition CK06-06</strain>
    </source>
</reference>
<accession>X1J131</accession>
<sequence>MVYVELEPEVSACVETKAKRRYEQIQSELLGRGEKGEAGERLEILRLFLETTDFSKLRNEYEKHLVKGRGVKFILYLVEGKPKYEMRIIQDTGKVDK</sequence>
<proteinExistence type="predicted"/>
<dbReference type="EMBL" id="BARU01032523">
    <property type="protein sequence ID" value="GAH72049.1"/>
    <property type="molecule type" value="Genomic_DNA"/>
</dbReference>
<protein>
    <submittedName>
        <fullName evidence="1">Uncharacterized protein</fullName>
    </submittedName>
</protein>
<evidence type="ECO:0000313" key="1">
    <source>
        <dbReference type="EMBL" id="GAH72049.1"/>
    </source>
</evidence>
<name>X1J131_9ZZZZ</name>
<gene>
    <name evidence="1" type="ORF">S03H2_51280</name>
</gene>
<comment type="caution">
    <text evidence="1">The sequence shown here is derived from an EMBL/GenBank/DDBJ whole genome shotgun (WGS) entry which is preliminary data.</text>
</comment>
<dbReference type="AlphaFoldDB" id="X1J131"/>